<dbReference type="SMART" id="SM00331">
    <property type="entry name" value="PP2C_SIG"/>
    <property type="match status" value="1"/>
</dbReference>
<dbReference type="SMART" id="SM00448">
    <property type="entry name" value="REC"/>
    <property type="match status" value="1"/>
</dbReference>
<dbReference type="RefSeq" id="WP_097327814.1">
    <property type="nucleotide sequence ID" value="NZ_OBDY01000032.1"/>
</dbReference>
<dbReference type="PROSITE" id="PS50110">
    <property type="entry name" value="RESPONSE_REGULATORY"/>
    <property type="match status" value="1"/>
</dbReference>
<dbReference type="GO" id="GO:0000160">
    <property type="term" value="P:phosphorelay signal transduction system"/>
    <property type="evidence" value="ECO:0007669"/>
    <property type="project" value="InterPro"/>
</dbReference>
<evidence type="ECO:0000313" key="5">
    <source>
        <dbReference type="Proteomes" id="UP000219612"/>
    </source>
</evidence>
<protein>
    <submittedName>
        <fullName evidence="4">Serine phosphatase RsbU, regulator of sigma subunit</fullName>
    </submittedName>
</protein>
<dbReference type="Gene3D" id="3.60.40.10">
    <property type="entry name" value="PPM-type phosphatase domain"/>
    <property type="match status" value="1"/>
</dbReference>
<evidence type="ECO:0000259" key="3">
    <source>
        <dbReference type="PROSITE" id="PS50110"/>
    </source>
</evidence>
<gene>
    <name evidence="4" type="ORF">SAMN05421748_13230</name>
</gene>
<dbReference type="Gene3D" id="3.40.50.2300">
    <property type="match status" value="1"/>
</dbReference>
<dbReference type="Pfam" id="PF07228">
    <property type="entry name" value="SpoIIE"/>
    <property type="match status" value="1"/>
</dbReference>
<feature type="domain" description="Response regulatory" evidence="3">
    <location>
        <begin position="7"/>
        <end position="124"/>
    </location>
</feature>
<dbReference type="PANTHER" id="PTHR43156:SF2">
    <property type="entry name" value="STAGE II SPORULATION PROTEIN E"/>
    <property type="match status" value="1"/>
</dbReference>
<dbReference type="OrthoDB" id="163538at2"/>
<keyword evidence="2" id="KW-0597">Phosphoprotein</keyword>
<dbReference type="InterPro" id="IPR052016">
    <property type="entry name" value="Bact_Sigma-Reg"/>
</dbReference>
<dbReference type="PANTHER" id="PTHR43156">
    <property type="entry name" value="STAGE II SPORULATION PROTEIN E-RELATED"/>
    <property type="match status" value="1"/>
</dbReference>
<dbReference type="InterPro" id="IPR036457">
    <property type="entry name" value="PPM-type-like_dom_sf"/>
</dbReference>
<dbReference type="SUPFAM" id="SSF81606">
    <property type="entry name" value="PP2C-like"/>
    <property type="match status" value="1"/>
</dbReference>
<sequence>MSSAGTTVLVVDDSATKRYLLVSWLTRAGFTVRQAETGGEALRMLPDSGVDLVVLDVKLPDMSGFDVCERIKTDAEYGALPVIHVSAHAVDVVDRTQGLNRGADAYLVEPIEPDELIATVQAVLRYYSARRRAETLATRLVRLAEATLEINSAPTLAGLLTAAAEGAVDIFGGPVVVVAETADGESLAACGSPPEVRRWSPTSREVAVGSLVRREEPSDWNLAEWPEGDTVAVGAARLRADRPPVFVAVPSSSQTPGFPVLRQLSQAVAAAVEAQRSYDEEHRIAVTLQRSLLQSRLPDVPGLELAMRYEPAGAQTEVGGDFYELTMLEGRLLVAIGDVAGHSLHAATVMAEVRHAVRAYAVEGHPPGTVLSLVNRFMRTVLPAESATICLLTLDPATGSVRLASAGHLPPLLHTPDAGAHFLQPRGPLLGINAPRPDDLEFVLPPGGTLVLYTDGLVERRDADIDVGLTALAEAAATIEPDLDDFGRRLLTQLGGDGQQADDIAVVALRRRL</sequence>
<dbReference type="InterPro" id="IPR001932">
    <property type="entry name" value="PPM-type_phosphatase-like_dom"/>
</dbReference>
<dbReference type="SUPFAM" id="SSF52172">
    <property type="entry name" value="CheY-like"/>
    <property type="match status" value="1"/>
</dbReference>
<dbReference type="Proteomes" id="UP000219612">
    <property type="component" value="Unassembled WGS sequence"/>
</dbReference>
<evidence type="ECO:0000256" key="2">
    <source>
        <dbReference type="PROSITE-ProRule" id="PRU00169"/>
    </source>
</evidence>
<proteinExistence type="predicted"/>
<dbReference type="InterPro" id="IPR011006">
    <property type="entry name" value="CheY-like_superfamily"/>
</dbReference>
<accession>A0A285K5H2</accession>
<dbReference type="InterPro" id="IPR001789">
    <property type="entry name" value="Sig_transdc_resp-reg_receiver"/>
</dbReference>
<keyword evidence="5" id="KW-1185">Reference proteome</keyword>
<name>A0A285K5H2_9ACTN</name>
<dbReference type="AlphaFoldDB" id="A0A285K5H2"/>
<feature type="modified residue" description="4-aspartylphosphate" evidence="2">
    <location>
        <position position="56"/>
    </location>
</feature>
<evidence type="ECO:0000256" key="1">
    <source>
        <dbReference type="ARBA" id="ARBA00022801"/>
    </source>
</evidence>
<evidence type="ECO:0000313" key="4">
    <source>
        <dbReference type="EMBL" id="SNY67798.1"/>
    </source>
</evidence>
<dbReference type="Pfam" id="PF00072">
    <property type="entry name" value="Response_reg"/>
    <property type="match status" value="1"/>
</dbReference>
<reference evidence="4 5" key="1">
    <citation type="submission" date="2017-09" db="EMBL/GenBank/DDBJ databases">
        <authorList>
            <person name="Ehlers B."/>
            <person name="Leendertz F.H."/>
        </authorList>
    </citation>
    <scope>NUCLEOTIDE SEQUENCE [LARGE SCALE GENOMIC DNA]</scope>
    <source>
        <strain evidence="4 5">CGMCC 4.6857</strain>
    </source>
</reference>
<organism evidence="4 5">
    <name type="scientific">Paractinoplanes atraurantiacus</name>
    <dbReference type="NCBI Taxonomy" id="1036182"/>
    <lineage>
        <taxon>Bacteria</taxon>
        <taxon>Bacillati</taxon>
        <taxon>Actinomycetota</taxon>
        <taxon>Actinomycetes</taxon>
        <taxon>Micromonosporales</taxon>
        <taxon>Micromonosporaceae</taxon>
        <taxon>Paractinoplanes</taxon>
    </lineage>
</organism>
<keyword evidence="1" id="KW-0378">Hydrolase</keyword>
<dbReference type="GO" id="GO:0016791">
    <property type="term" value="F:phosphatase activity"/>
    <property type="evidence" value="ECO:0007669"/>
    <property type="project" value="TreeGrafter"/>
</dbReference>
<dbReference type="EMBL" id="OBDY01000032">
    <property type="protein sequence ID" value="SNY67798.1"/>
    <property type="molecule type" value="Genomic_DNA"/>
</dbReference>